<sequence>MKNKLKKNALWGLIPILCLIAAYYFLAFAPHQKAVDSFNNIAQKVKNKNNLLEDKIKTANQLLSNKDKPLDENLSSELKNEITSAEKAKRKIPKIKKSTSDINKQVEVLKKPLDYTTEIKKLDELNQKYSTSVKQLKQITNPSSSFIESRLKEIDTITGVQSATEDNDPNKGLNKQGSYTASVYFTDSLVTDTIEGKDIVTKGTDAGGNIEVYKTVEDAQKRNEYLSAFDGLPAMLNPGSHYVYGTIIIRTSGRLTATQQNDLTQKIYQKLIEIKDGDTSETSQKTETNNSSETSTQTNVTTQSTQKNSGTVSSSTTENTTNTASSEKQSEYLSNIDANGYNKLTGENIFEKKSGNPEDGPEYHSFFDRNGYNSQTGMNLNDYVVPNDSSTGIGWSDGQ</sequence>
<feature type="coiled-coil region" evidence="1">
    <location>
        <begin position="35"/>
        <end position="62"/>
    </location>
</feature>
<protein>
    <recommendedName>
        <fullName evidence="5">EbhA</fullName>
    </recommendedName>
</protein>
<comment type="caution">
    <text evidence="3">The sequence shown here is derived from an EMBL/GenBank/DDBJ whole genome shotgun (WGS) entry which is preliminary data.</text>
</comment>
<accession>A0AB35IX17</accession>
<dbReference type="AlphaFoldDB" id="A0AB35IX17"/>
<keyword evidence="1" id="KW-0175">Coiled coil</keyword>
<feature type="region of interest" description="Disordered" evidence="2">
    <location>
        <begin position="277"/>
        <end position="333"/>
    </location>
</feature>
<proteinExistence type="predicted"/>
<evidence type="ECO:0008006" key="5">
    <source>
        <dbReference type="Google" id="ProtNLM"/>
    </source>
</evidence>
<dbReference type="RefSeq" id="WP_048790901.1">
    <property type="nucleotide sequence ID" value="NZ_CABIZY010000001.1"/>
</dbReference>
<feature type="compositionally biased region" description="Low complexity" evidence="2">
    <location>
        <begin position="280"/>
        <end position="326"/>
    </location>
</feature>
<name>A0AB35IX17_STRSL</name>
<evidence type="ECO:0000256" key="1">
    <source>
        <dbReference type="SAM" id="Coils"/>
    </source>
</evidence>
<gene>
    <name evidence="3" type="ORF">PNU22_08355</name>
</gene>
<dbReference type="Proteomes" id="UP001212483">
    <property type="component" value="Unassembled WGS sequence"/>
</dbReference>
<organism evidence="3 4">
    <name type="scientific">Streptococcus salivarius</name>
    <dbReference type="NCBI Taxonomy" id="1304"/>
    <lineage>
        <taxon>Bacteria</taxon>
        <taxon>Bacillati</taxon>
        <taxon>Bacillota</taxon>
        <taxon>Bacilli</taxon>
        <taxon>Lactobacillales</taxon>
        <taxon>Streptococcaceae</taxon>
        <taxon>Streptococcus</taxon>
    </lineage>
</organism>
<evidence type="ECO:0000313" key="3">
    <source>
        <dbReference type="EMBL" id="MDB8606486.1"/>
    </source>
</evidence>
<reference evidence="3" key="1">
    <citation type="submission" date="2023-01" db="EMBL/GenBank/DDBJ databases">
        <title>Human gut microbiome strain richness.</title>
        <authorList>
            <person name="Chen-Liaw A."/>
        </authorList>
    </citation>
    <scope>NUCLEOTIDE SEQUENCE</scope>
    <source>
        <strain evidence="3">1001283st1_B9_1001283B150217_161031</strain>
    </source>
</reference>
<evidence type="ECO:0000313" key="4">
    <source>
        <dbReference type="Proteomes" id="UP001212483"/>
    </source>
</evidence>
<evidence type="ECO:0000256" key="2">
    <source>
        <dbReference type="SAM" id="MobiDB-lite"/>
    </source>
</evidence>
<dbReference type="EMBL" id="JAQMJO010000007">
    <property type="protein sequence ID" value="MDB8606486.1"/>
    <property type="molecule type" value="Genomic_DNA"/>
</dbReference>